<evidence type="ECO:0000313" key="2">
    <source>
        <dbReference type="EMBL" id="KAG0579133.1"/>
    </source>
</evidence>
<dbReference type="AlphaFoldDB" id="A0A8T0I9I1"/>
<proteinExistence type="predicted"/>
<evidence type="ECO:0000313" key="3">
    <source>
        <dbReference type="Proteomes" id="UP000822688"/>
    </source>
</evidence>
<feature type="region of interest" description="Disordered" evidence="1">
    <location>
        <begin position="1"/>
        <end position="30"/>
    </location>
</feature>
<dbReference type="Proteomes" id="UP000822688">
    <property type="component" value="Chromosome 4"/>
</dbReference>
<organism evidence="2 3">
    <name type="scientific">Ceratodon purpureus</name>
    <name type="common">Fire moss</name>
    <name type="synonym">Dicranum purpureum</name>
    <dbReference type="NCBI Taxonomy" id="3225"/>
    <lineage>
        <taxon>Eukaryota</taxon>
        <taxon>Viridiplantae</taxon>
        <taxon>Streptophyta</taxon>
        <taxon>Embryophyta</taxon>
        <taxon>Bryophyta</taxon>
        <taxon>Bryophytina</taxon>
        <taxon>Bryopsida</taxon>
        <taxon>Dicranidae</taxon>
        <taxon>Pseudoditrichales</taxon>
        <taxon>Ditrichaceae</taxon>
        <taxon>Ceratodon</taxon>
    </lineage>
</organism>
<sequence length="193" mass="22433">MSKPESKSDCKPICAVSSQPPDLKHVKPEDRKKYRQQQIQEWLDQMLVRAPRECFGHYIGRVHAVASHELKFDHAARYCVGDEFPHFLDRYVWRILQGARLSMIKHGVIIQPEVEKQYFALLREEVEQLFNDDQIIPDPRQKMLPGDTWVHEGEHCASSRTARECMKDYEPEHVAGFHEAKCDGAAGKNFQSF</sequence>
<comment type="caution">
    <text evidence="2">The sequence shown here is derived from an EMBL/GenBank/DDBJ whole genome shotgun (WGS) entry which is preliminary data.</text>
</comment>
<name>A0A8T0I9I1_CERPU</name>
<accession>A0A8T0I9I1</accession>
<protein>
    <submittedName>
        <fullName evidence="2">Uncharacterized protein</fullName>
    </submittedName>
</protein>
<evidence type="ECO:0000256" key="1">
    <source>
        <dbReference type="SAM" id="MobiDB-lite"/>
    </source>
</evidence>
<gene>
    <name evidence="2" type="ORF">KC19_4G075100</name>
</gene>
<feature type="compositionally biased region" description="Basic and acidic residues" evidence="1">
    <location>
        <begin position="1"/>
        <end position="10"/>
    </location>
</feature>
<reference evidence="2" key="1">
    <citation type="submission" date="2020-06" db="EMBL/GenBank/DDBJ databases">
        <title>WGS assembly of Ceratodon purpureus strain R40.</title>
        <authorList>
            <person name="Carey S.B."/>
            <person name="Jenkins J."/>
            <person name="Shu S."/>
            <person name="Lovell J.T."/>
            <person name="Sreedasyam A."/>
            <person name="Maumus F."/>
            <person name="Tiley G.P."/>
            <person name="Fernandez-Pozo N."/>
            <person name="Barry K."/>
            <person name="Chen C."/>
            <person name="Wang M."/>
            <person name="Lipzen A."/>
            <person name="Daum C."/>
            <person name="Saski C.A."/>
            <person name="Payton A.C."/>
            <person name="Mcbreen J.C."/>
            <person name="Conrad R.E."/>
            <person name="Kollar L.M."/>
            <person name="Olsson S."/>
            <person name="Huttunen S."/>
            <person name="Landis J.B."/>
            <person name="Wickett N.J."/>
            <person name="Johnson M.G."/>
            <person name="Rensing S.A."/>
            <person name="Grimwood J."/>
            <person name="Schmutz J."/>
            <person name="Mcdaniel S.F."/>
        </authorList>
    </citation>
    <scope>NUCLEOTIDE SEQUENCE</scope>
    <source>
        <strain evidence="2">R40</strain>
    </source>
</reference>
<dbReference type="EMBL" id="CM026424">
    <property type="protein sequence ID" value="KAG0579133.1"/>
    <property type="molecule type" value="Genomic_DNA"/>
</dbReference>
<keyword evidence="3" id="KW-1185">Reference proteome</keyword>